<proteinExistence type="predicted"/>
<dbReference type="InParanoid" id="S8F2U7"/>
<feature type="compositionally biased region" description="Pro residues" evidence="1">
    <location>
        <begin position="460"/>
        <end position="496"/>
    </location>
</feature>
<feature type="compositionally biased region" description="Pro residues" evidence="1">
    <location>
        <begin position="573"/>
        <end position="585"/>
    </location>
</feature>
<feature type="region of interest" description="Disordered" evidence="1">
    <location>
        <begin position="408"/>
        <end position="501"/>
    </location>
</feature>
<dbReference type="EMBL" id="KE504289">
    <property type="protein sequence ID" value="EPS93244.1"/>
    <property type="molecule type" value="Genomic_DNA"/>
</dbReference>
<feature type="compositionally biased region" description="Pro residues" evidence="1">
    <location>
        <begin position="431"/>
        <end position="443"/>
    </location>
</feature>
<evidence type="ECO:0000313" key="2">
    <source>
        <dbReference type="EMBL" id="EPS93244.1"/>
    </source>
</evidence>
<feature type="compositionally biased region" description="Low complexity" evidence="1">
    <location>
        <begin position="809"/>
        <end position="825"/>
    </location>
</feature>
<gene>
    <name evidence="2" type="ORF">FOMPIDRAFT_1056164</name>
</gene>
<feature type="compositionally biased region" description="Low complexity" evidence="1">
    <location>
        <begin position="1024"/>
        <end position="1044"/>
    </location>
</feature>
<evidence type="ECO:0000256" key="1">
    <source>
        <dbReference type="SAM" id="MobiDB-lite"/>
    </source>
</evidence>
<sequence length="1050" mass="111776">MSTEHQPNATAAVYSLRFFRLLELLRDERAAEPRLTTRNHAEWLAWGHGARWLVRMLFDSRARAVAHGDASLPSVRSQSDVQALVEYLDEVFATLPSEHSPLGAPFPAIAWSVNQVAAEQSDSDAGRPLPSVRYLDRPLQLSTLRSSAEGWDSLVRRMQVLVQGQRDAANSARVEGIESSHSEFTSPDDLRHEAEATVTRALAHLADRARAALALLLDIYPQESTLAAQLQLMLDYPEGLQDWASQMRSALLEAEIYRANFVVAGANGYSVGSLDSTVAGPLSRWLGVARALPLQQGCPPSARALLGAIDTERLRPLQPPRSLYVPWGDALLPLHRQVARPLASIAPSAPAPEVPSFARIDPVPSTPAPSSPPLASPHTPPPDRGFASLLSGSALQRASRFHALAEHSPLPSLDSSPVPSPSSRYVVESPPSSPFVPTPPGSPTPSAASARMLPDLEYPTSPPSATRPPPLFSAVTPSPPAPASFPPPPFLPPPLSPTVGSTELDIDEIFGARHAPLSPGSIDVRMASPSPPPAGVLTTPADPVRAPLPARRPPPFVLRGGVRIFAPRRPARAPQPAPFPPPPAPAGYTLSRPPFLSVTPASGSLRVRDPSPPLPLPAGPKQRDRRGHFLYEAVQPCELCRGSNNGQGQRCRVDGNIAHACAHCTKRHRPCSLVRTDGAPYRVRYVGAHPLVRLNRAQAVSFPFPPPSAIVEPGPITPPANLLEAYREGSPPVDDLAAPAPITRVRATARSLRSRTTALASSARDAATLARRARATSVEAEDPGTSEEDDELAPRGSDFEPESEDPDDSGSSPPSDSPSPCASCGGSAAHAFVPCGAGDALTLEALANRIRELERRTIVRFEALEPTVPRHMVARLTQVEATLTSIQRATGPSLDRRFQVAQDQHVARTAAVYSNLGPRIDSIGALSQHTHRVALAHSESLGSAVSELVVRLACTDDRVEALATLIDEVANIAGDPAVLDALSTVETTMQNILEVLRSASYVRRRPTPSGHSPSAPSVPSARQPSSAPTLPSASPVPSAPPFAAQDRHPN</sequence>
<feature type="region of interest" description="Disordered" evidence="1">
    <location>
        <begin position="748"/>
        <end position="825"/>
    </location>
</feature>
<reference evidence="2 3" key="1">
    <citation type="journal article" date="2012" name="Science">
        <title>The Paleozoic origin of enzymatic lignin decomposition reconstructed from 31 fungal genomes.</title>
        <authorList>
            <person name="Floudas D."/>
            <person name="Binder M."/>
            <person name="Riley R."/>
            <person name="Barry K."/>
            <person name="Blanchette R.A."/>
            <person name="Henrissat B."/>
            <person name="Martinez A.T."/>
            <person name="Otillar R."/>
            <person name="Spatafora J.W."/>
            <person name="Yadav J.S."/>
            <person name="Aerts A."/>
            <person name="Benoit I."/>
            <person name="Boyd A."/>
            <person name="Carlson A."/>
            <person name="Copeland A."/>
            <person name="Coutinho P.M."/>
            <person name="de Vries R.P."/>
            <person name="Ferreira P."/>
            <person name="Findley K."/>
            <person name="Foster B."/>
            <person name="Gaskell J."/>
            <person name="Glotzer D."/>
            <person name="Gorecki P."/>
            <person name="Heitman J."/>
            <person name="Hesse C."/>
            <person name="Hori C."/>
            <person name="Igarashi K."/>
            <person name="Jurgens J.A."/>
            <person name="Kallen N."/>
            <person name="Kersten P."/>
            <person name="Kohler A."/>
            <person name="Kuees U."/>
            <person name="Kumar T.K.A."/>
            <person name="Kuo A."/>
            <person name="LaButti K."/>
            <person name="Larrondo L.F."/>
            <person name="Lindquist E."/>
            <person name="Ling A."/>
            <person name="Lombard V."/>
            <person name="Lucas S."/>
            <person name="Lundell T."/>
            <person name="Martin R."/>
            <person name="McLaughlin D.J."/>
            <person name="Morgenstern I."/>
            <person name="Morin E."/>
            <person name="Murat C."/>
            <person name="Nagy L.G."/>
            <person name="Nolan M."/>
            <person name="Ohm R.A."/>
            <person name="Patyshakuliyeva A."/>
            <person name="Rokas A."/>
            <person name="Ruiz-Duenas F.J."/>
            <person name="Sabat G."/>
            <person name="Salamov A."/>
            <person name="Samejima M."/>
            <person name="Schmutz J."/>
            <person name="Slot J.C."/>
            <person name="St John F."/>
            <person name="Stenlid J."/>
            <person name="Sun H."/>
            <person name="Sun S."/>
            <person name="Syed K."/>
            <person name="Tsang A."/>
            <person name="Wiebenga A."/>
            <person name="Young D."/>
            <person name="Pisabarro A."/>
            <person name="Eastwood D.C."/>
            <person name="Martin F."/>
            <person name="Cullen D."/>
            <person name="Grigoriev I.V."/>
            <person name="Hibbett D.S."/>
        </authorList>
    </citation>
    <scope>NUCLEOTIDE SEQUENCE</scope>
    <source>
        <strain evidence="3">FP-58527</strain>
    </source>
</reference>
<evidence type="ECO:0000313" key="3">
    <source>
        <dbReference type="Proteomes" id="UP000015241"/>
    </source>
</evidence>
<dbReference type="AlphaFoldDB" id="S8F2U7"/>
<feature type="compositionally biased region" description="Polar residues" evidence="1">
    <location>
        <begin position="1009"/>
        <end position="1023"/>
    </location>
</feature>
<feature type="region of interest" description="Disordered" evidence="1">
    <location>
        <begin position="348"/>
        <end position="388"/>
    </location>
</feature>
<feature type="compositionally biased region" description="Acidic residues" evidence="1">
    <location>
        <begin position="799"/>
        <end position="808"/>
    </location>
</feature>
<feature type="compositionally biased region" description="Low complexity" evidence="1">
    <location>
        <begin position="408"/>
        <end position="430"/>
    </location>
</feature>
<feature type="compositionally biased region" description="Acidic residues" evidence="1">
    <location>
        <begin position="779"/>
        <end position="791"/>
    </location>
</feature>
<protein>
    <submittedName>
        <fullName evidence="2">Uncharacterized protein</fullName>
    </submittedName>
</protein>
<feature type="compositionally biased region" description="Low complexity" evidence="1">
    <location>
        <begin position="748"/>
        <end position="770"/>
    </location>
</feature>
<dbReference type="HOGENOM" id="CLU_291025_0_0_1"/>
<feature type="region of interest" description="Disordered" evidence="1">
    <location>
        <begin position="1003"/>
        <end position="1050"/>
    </location>
</feature>
<feature type="compositionally biased region" description="Pro residues" evidence="1">
    <location>
        <begin position="364"/>
        <end position="383"/>
    </location>
</feature>
<dbReference type="Proteomes" id="UP000015241">
    <property type="component" value="Unassembled WGS sequence"/>
</dbReference>
<accession>S8F2U7</accession>
<organism evidence="2 3">
    <name type="scientific">Fomitopsis schrenkii</name>
    <name type="common">Brown rot fungus</name>
    <dbReference type="NCBI Taxonomy" id="2126942"/>
    <lineage>
        <taxon>Eukaryota</taxon>
        <taxon>Fungi</taxon>
        <taxon>Dikarya</taxon>
        <taxon>Basidiomycota</taxon>
        <taxon>Agaricomycotina</taxon>
        <taxon>Agaricomycetes</taxon>
        <taxon>Polyporales</taxon>
        <taxon>Fomitopsis</taxon>
    </lineage>
</organism>
<name>S8F2U7_FOMSC</name>
<keyword evidence="3" id="KW-1185">Reference proteome</keyword>
<feature type="region of interest" description="Disordered" evidence="1">
    <location>
        <begin position="569"/>
        <end position="625"/>
    </location>
</feature>